<keyword evidence="1" id="KW-0597">Phosphoprotein</keyword>
<dbReference type="OrthoDB" id="2988699at2"/>
<dbReference type="Proteomes" id="UP000094828">
    <property type="component" value="Unassembled WGS sequence"/>
</dbReference>
<keyword evidence="4" id="KW-1185">Reference proteome</keyword>
<evidence type="ECO:0000259" key="2">
    <source>
        <dbReference type="PROSITE" id="PS50110"/>
    </source>
</evidence>
<name>A0A1C3E764_9PLAN</name>
<dbReference type="GO" id="GO:0019284">
    <property type="term" value="P:L-methionine salvage from S-adenosylmethionine"/>
    <property type="evidence" value="ECO:0007669"/>
    <property type="project" value="TreeGrafter"/>
</dbReference>
<dbReference type="PROSITE" id="PS50110">
    <property type="entry name" value="RESPONSE_REGULATORY"/>
    <property type="match status" value="1"/>
</dbReference>
<reference evidence="3 4" key="1">
    <citation type="submission" date="2016-05" db="EMBL/GenBank/DDBJ databases">
        <title>Genomic and physiological characterization of Planctopirus sp. isolated from fresh water lake.</title>
        <authorList>
            <person name="Subhash Y."/>
            <person name="Ramana C."/>
        </authorList>
    </citation>
    <scope>NUCLEOTIDE SEQUENCE [LARGE SCALE GENOMIC DNA]</scope>
    <source>
        <strain evidence="3 4">JC280</strain>
    </source>
</reference>
<accession>A0A1C3E764</accession>
<gene>
    <name evidence="3" type="ORF">A6X21_09790</name>
</gene>
<evidence type="ECO:0000313" key="3">
    <source>
        <dbReference type="EMBL" id="ODA29097.1"/>
    </source>
</evidence>
<dbReference type="GO" id="GO:0008930">
    <property type="term" value="F:methylthioadenosine nucleosidase activity"/>
    <property type="evidence" value="ECO:0007669"/>
    <property type="project" value="TreeGrafter"/>
</dbReference>
<dbReference type="EMBL" id="LYDR01000144">
    <property type="protein sequence ID" value="ODA29097.1"/>
    <property type="molecule type" value="Genomic_DNA"/>
</dbReference>
<dbReference type="PANTHER" id="PTHR46832">
    <property type="entry name" value="5'-METHYLTHIOADENOSINE/S-ADENOSYLHOMOCYSTEINE NUCLEOSIDASE"/>
    <property type="match status" value="1"/>
</dbReference>
<protein>
    <recommendedName>
        <fullName evidence="2">Response regulatory domain-containing protein</fullName>
    </recommendedName>
</protein>
<organism evidence="3 4">
    <name type="scientific">Planctopirus hydrillae</name>
    <dbReference type="NCBI Taxonomy" id="1841610"/>
    <lineage>
        <taxon>Bacteria</taxon>
        <taxon>Pseudomonadati</taxon>
        <taxon>Planctomycetota</taxon>
        <taxon>Planctomycetia</taxon>
        <taxon>Planctomycetales</taxon>
        <taxon>Planctomycetaceae</taxon>
        <taxon>Planctopirus</taxon>
    </lineage>
</organism>
<dbReference type="GO" id="GO:0008782">
    <property type="term" value="F:adenosylhomocysteine nucleosidase activity"/>
    <property type="evidence" value="ECO:0007669"/>
    <property type="project" value="TreeGrafter"/>
</dbReference>
<sequence>MTEIPLRVLVVDDNEAKRNRIRGALADAVGEPQLDLKSASSVAAAGAMLESHDFDLLILDLNLPMRDGESPVKDGGMRLLRTIVRGGPRLRRPKHIVGLTEFADLFKESESEMESESWQLLHYAFDSSAWQDVLGRKAVYITGTLAGMRSDDDYQTDLAIITALKEIELDAILSLPCEWKSLRRSQDDTYYYEGRIETEGGPLKVVCCAAIEMGMAATACLATKVIYNFSPRYLAMAGITAGMAGNFGDVIFADQSWDYGAGKVINSSNAESVFKPGPNYIAVDAELKEKAQHFKQTRSAILHEIESRWQGNTPSSRLNLSIGPVASGAAVVESQEMIDAIRTHNRKLIGVEMEVYGSFLACRTARAPRPKCFAAKSICDFAAPPKTDEYQKYAAFTSAQFVLEFAKHYLR</sequence>
<dbReference type="STRING" id="1841610.A6X21_09790"/>
<dbReference type="InterPro" id="IPR001789">
    <property type="entry name" value="Sig_transdc_resp-reg_receiver"/>
</dbReference>
<feature type="domain" description="Response regulatory" evidence="2">
    <location>
        <begin position="7"/>
        <end position="138"/>
    </location>
</feature>
<proteinExistence type="predicted"/>
<comment type="caution">
    <text evidence="3">The sequence shown here is derived from an EMBL/GenBank/DDBJ whole genome shotgun (WGS) entry which is preliminary data.</text>
</comment>
<evidence type="ECO:0000256" key="1">
    <source>
        <dbReference type="PROSITE-ProRule" id="PRU00169"/>
    </source>
</evidence>
<dbReference type="Pfam" id="PF01048">
    <property type="entry name" value="PNP_UDP_1"/>
    <property type="match status" value="1"/>
</dbReference>
<dbReference type="InterPro" id="IPR011006">
    <property type="entry name" value="CheY-like_superfamily"/>
</dbReference>
<dbReference type="GO" id="GO:0009116">
    <property type="term" value="P:nucleoside metabolic process"/>
    <property type="evidence" value="ECO:0007669"/>
    <property type="project" value="InterPro"/>
</dbReference>
<dbReference type="SUPFAM" id="SSF53167">
    <property type="entry name" value="Purine and uridine phosphorylases"/>
    <property type="match status" value="1"/>
</dbReference>
<dbReference type="GO" id="GO:0000160">
    <property type="term" value="P:phosphorelay signal transduction system"/>
    <property type="evidence" value="ECO:0007669"/>
    <property type="project" value="InterPro"/>
</dbReference>
<dbReference type="InterPro" id="IPR000845">
    <property type="entry name" value="Nucleoside_phosphorylase_d"/>
</dbReference>
<dbReference type="Gene3D" id="3.40.50.1580">
    <property type="entry name" value="Nucleoside phosphorylase domain"/>
    <property type="match status" value="1"/>
</dbReference>
<dbReference type="InterPro" id="IPR035994">
    <property type="entry name" value="Nucleoside_phosphorylase_sf"/>
</dbReference>
<dbReference type="PANTHER" id="PTHR46832:SF1">
    <property type="entry name" value="5'-METHYLTHIOADENOSINE_S-ADENOSYLHOMOCYSTEINE NUCLEOSIDASE"/>
    <property type="match status" value="1"/>
</dbReference>
<dbReference type="SUPFAM" id="SSF52172">
    <property type="entry name" value="CheY-like"/>
    <property type="match status" value="1"/>
</dbReference>
<dbReference type="AlphaFoldDB" id="A0A1C3E764"/>
<dbReference type="GO" id="GO:0005829">
    <property type="term" value="C:cytosol"/>
    <property type="evidence" value="ECO:0007669"/>
    <property type="project" value="TreeGrafter"/>
</dbReference>
<dbReference type="Pfam" id="PF00072">
    <property type="entry name" value="Response_reg"/>
    <property type="match status" value="1"/>
</dbReference>
<feature type="modified residue" description="4-aspartylphosphate" evidence="1">
    <location>
        <position position="60"/>
    </location>
</feature>
<dbReference type="Gene3D" id="3.40.50.2300">
    <property type="match status" value="1"/>
</dbReference>
<evidence type="ECO:0000313" key="4">
    <source>
        <dbReference type="Proteomes" id="UP000094828"/>
    </source>
</evidence>